<comment type="caution">
    <text evidence="9">The sequence shown here is derived from an EMBL/GenBank/DDBJ whole genome shotgun (WGS) entry which is preliminary data.</text>
</comment>
<evidence type="ECO:0000256" key="1">
    <source>
        <dbReference type="ARBA" id="ARBA00004651"/>
    </source>
</evidence>
<gene>
    <name evidence="9" type="ORF">BG261_09910</name>
</gene>
<evidence type="ECO:0000313" key="10">
    <source>
        <dbReference type="Proteomes" id="UP000178622"/>
    </source>
</evidence>
<keyword evidence="4" id="KW-1003">Cell membrane</keyword>
<accession>A0A1E8GNV7</accession>
<evidence type="ECO:0000256" key="8">
    <source>
        <dbReference type="SAM" id="Phobius"/>
    </source>
</evidence>
<reference evidence="10" key="1">
    <citation type="submission" date="2016-09" db="EMBL/GenBank/DDBJ databases">
        <title>Draft genome sequence of a novel species of the family Streptococcaceae isolated from flowers.</title>
        <authorList>
            <person name="Chuah L.-O."/>
            <person name="Yap K.-P."/>
            <person name="Thong K.L."/>
            <person name="Liong M.T."/>
            <person name="Ahmad R."/>
            <person name="Rusul G."/>
        </authorList>
    </citation>
    <scope>NUCLEOTIDE SEQUENCE [LARGE SCALE GENOMIC DNA]</scope>
    <source>
        <strain evidence="10">DF1</strain>
    </source>
</reference>
<feature type="transmembrane region" description="Helical" evidence="8">
    <location>
        <begin position="138"/>
        <end position="157"/>
    </location>
</feature>
<keyword evidence="5 8" id="KW-0812">Transmembrane</keyword>
<keyword evidence="3" id="KW-0813">Transport</keyword>
<dbReference type="GO" id="GO:1903785">
    <property type="term" value="P:L-valine transmembrane transport"/>
    <property type="evidence" value="ECO:0007669"/>
    <property type="project" value="TreeGrafter"/>
</dbReference>
<comment type="subcellular location">
    <subcellularLocation>
        <location evidence="1">Cell membrane</location>
        <topology evidence="1">Multi-pass membrane protein</topology>
    </subcellularLocation>
</comment>
<dbReference type="OrthoDB" id="3177005at2"/>
<evidence type="ECO:0000256" key="2">
    <source>
        <dbReference type="ARBA" id="ARBA00010735"/>
    </source>
</evidence>
<dbReference type="GO" id="GO:0005886">
    <property type="term" value="C:plasma membrane"/>
    <property type="evidence" value="ECO:0007669"/>
    <property type="project" value="UniProtKB-SubCell"/>
</dbReference>
<evidence type="ECO:0000256" key="3">
    <source>
        <dbReference type="ARBA" id="ARBA00022448"/>
    </source>
</evidence>
<dbReference type="InterPro" id="IPR011606">
    <property type="entry name" value="Brnchd-chn_aa_trnsp_permease"/>
</dbReference>
<evidence type="ECO:0000256" key="4">
    <source>
        <dbReference type="ARBA" id="ARBA00022475"/>
    </source>
</evidence>
<proteinExistence type="inferred from homology"/>
<feature type="transmembrane region" description="Helical" evidence="8">
    <location>
        <begin position="163"/>
        <end position="183"/>
    </location>
</feature>
<evidence type="ECO:0000256" key="6">
    <source>
        <dbReference type="ARBA" id="ARBA00022989"/>
    </source>
</evidence>
<dbReference type="Pfam" id="PF03591">
    <property type="entry name" value="AzlC"/>
    <property type="match status" value="1"/>
</dbReference>
<feature type="transmembrane region" description="Helical" evidence="8">
    <location>
        <begin position="21"/>
        <end position="50"/>
    </location>
</feature>
<keyword evidence="6 8" id="KW-1133">Transmembrane helix</keyword>
<feature type="transmembrane region" description="Helical" evidence="8">
    <location>
        <begin position="190"/>
        <end position="209"/>
    </location>
</feature>
<name>A0A1E8GNV7_9LACT</name>
<keyword evidence="7 8" id="KW-0472">Membrane</keyword>
<evidence type="ECO:0000313" key="9">
    <source>
        <dbReference type="EMBL" id="OFI49950.1"/>
    </source>
</evidence>
<keyword evidence="10" id="KW-1185">Reference proteome</keyword>
<dbReference type="PANTHER" id="PTHR34979:SF1">
    <property type="entry name" value="INNER MEMBRANE PROTEIN YGAZ"/>
    <property type="match status" value="1"/>
</dbReference>
<evidence type="ECO:0000256" key="7">
    <source>
        <dbReference type="ARBA" id="ARBA00023136"/>
    </source>
</evidence>
<protein>
    <submittedName>
        <fullName evidence="9">Azaleucine resistance protein AzlC</fullName>
    </submittedName>
</protein>
<sequence length="235" mass="25295">MNNNLDYKTGIKDTLPTVFGFIGIAMAFGVIGKSAGLSTALVGLMSLLVYAGSAQFITVSMLAATSPILPIILSTFLVNSRMILMSMTLAPYFKDESLGKNILLGSLLTDESFGLAVNKLNFTNDKLSFSWLNASNTVAYLTWVISSILGAILGNFISDPKKFGLDFALVAMFIGLLYLQVLYDKGLNKTLQLIVIAITLALTYLGLIFLPINLLIIVVTLITCGIGVLVKNAFF</sequence>
<organism evidence="9 10">
    <name type="scientific">Floricoccus tropicus</name>
    <dbReference type="NCBI Taxonomy" id="1859473"/>
    <lineage>
        <taxon>Bacteria</taxon>
        <taxon>Bacillati</taxon>
        <taxon>Bacillota</taxon>
        <taxon>Bacilli</taxon>
        <taxon>Lactobacillales</taxon>
        <taxon>Streptococcaceae</taxon>
        <taxon>Floricoccus</taxon>
    </lineage>
</organism>
<dbReference type="PANTHER" id="PTHR34979">
    <property type="entry name" value="INNER MEMBRANE PROTEIN YGAZ"/>
    <property type="match status" value="1"/>
</dbReference>
<dbReference type="EMBL" id="MKIR01000004">
    <property type="protein sequence ID" value="OFI49950.1"/>
    <property type="molecule type" value="Genomic_DNA"/>
</dbReference>
<evidence type="ECO:0000256" key="5">
    <source>
        <dbReference type="ARBA" id="ARBA00022692"/>
    </source>
</evidence>
<dbReference type="STRING" id="1859473.BG261_09910"/>
<comment type="similarity">
    <text evidence="2">Belongs to the AzlC family.</text>
</comment>
<feature type="transmembrane region" description="Helical" evidence="8">
    <location>
        <begin position="56"/>
        <end position="78"/>
    </location>
</feature>
<dbReference type="AlphaFoldDB" id="A0A1E8GNV7"/>
<dbReference type="Proteomes" id="UP000178622">
    <property type="component" value="Unassembled WGS sequence"/>
</dbReference>
<dbReference type="RefSeq" id="WP_070791614.1">
    <property type="nucleotide sequence ID" value="NZ_MKIR01000004.1"/>
</dbReference>